<evidence type="ECO:0000313" key="3">
    <source>
        <dbReference type="WBParaSite" id="maker-uti_cns_0002479-snap-gene-0.3-mRNA-1"/>
    </source>
</evidence>
<evidence type="ECO:0000256" key="1">
    <source>
        <dbReference type="SAM" id="Phobius"/>
    </source>
</evidence>
<proteinExistence type="predicted"/>
<name>A0A1I8GMA4_9PLAT</name>
<protein>
    <submittedName>
        <fullName evidence="3">CUB domain-containing protein</fullName>
    </submittedName>
</protein>
<keyword evidence="2" id="KW-1185">Reference proteome</keyword>
<dbReference type="WBParaSite" id="maker-uti_cns_0002479-snap-gene-0.3-mRNA-1">
    <property type="protein sequence ID" value="maker-uti_cns_0002479-snap-gene-0.3-mRNA-1"/>
    <property type="gene ID" value="maker-uti_cns_0002479-snap-gene-0.3"/>
</dbReference>
<feature type="transmembrane region" description="Helical" evidence="1">
    <location>
        <begin position="132"/>
        <end position="159"/>
    </location>
</feature>
<organism evidence="2 3">
    <name type="scientific">Macrostomum lignano</name>
    <dbReference type="NCBI Taxonomy" id="282301"/>
    <lineage>
        <taxon>Eukaryota</taxon>
        <taxon>Metazoa</taxon>
        <taxon>Spiralia</taxon>
        <taxon>Lophotrochozoa</taxon>
        <taxon>Platyhelminthes</taxon>
        <taxon>Rhabditophora</taxon>
        <taxon>Macrostomorpha</taxon>
        <taxon>Macrostomida</taxon>
        <taxon>Macrostomidae</taxon>
        <taxon>Macrostomum</taxon>
    </lineage>
</organism>
<accession>A0A1I8GMA4</accession>
<keyword evidence="1" id="KW-1133">Transmembrane helix</keyword>
<reference evidence="3" key="1">
    <citation type="submission" date="2016-11" db="UniProtKB">
        <authorList>
            <consortium name="WormBaseParasite"/>
        </authorList>
    </citation>
    <scope>IDENTIFICATION</scope>
</reference>
<keyword evidence="1" id="KW-0472">Membrane</keyword>
<evidence type="ECO:0000313" key="2">
    <source>
        <dbReference type="Proteomes" id="UP000095280"/>
    </source>
</evidence>
<dbReference type="Proteomes" id="UP000095280">
    <property type="component" value="Unplaced"/>
</dbReference>
<dbReference type="AlphaFoldDB" id="A0A1I8GMA4"/>
<sequence length="259" mass="28705">VISDSSTDCLLLRRRSCCGQQLSLRGAQLAWCDGNSAEAASGRISNGIWCSFISSTAVDLWPEQRFGCKVRLNSSKKHLQFKKPENYTSPSGLQHTRVAGQECNCTVDNGSEASTTTAVNHRLKKRRPPVTAVAWDLLIASGCASVAIIGVGVWCVARFRRVQLRTERRRMTGSSRRPGMARTSTRSLANFNYRTNLAISATHDTPGQQLIANIECYGFPRPPPYSLTETVEMCRLDNNGIDIPPPYTECELPDYRECE</sequence>
<keyword evidence="1" id="KW-0812">Transmembrane</keyword>